<comment type="caution">
    <text evidence="1">The sequence shown here is derived from an EMBL/GenBank/DDBJ whole genome shotgun (WGS) entry which is preliminary data.</text>
</comment>
<protein>
    <submittedName>
        <fullName evidence="1">Uncharacterized protein</fullName>
    </submittedName>
</protein>
<reference evidence="1 2" key="1">
    <citation type="journal article" date="2014" name="PLoS Genet.">
        <title>The Genome of Spironucleus salmonicida Highlights a Fish Pathogen Adapted to Fluctuating Environments.</title>
        <authorList>
            <person name="Xu F."/>
            <person name="Jerlstrom-Hultqvist J."/>
            <person name="Einarsson E."/>
            <person name="Astvaldsson A."/>
            <person name="Svard S.G."/>
            <person name="Andersson J.O."/>
        </authorList>
    </citation>
    <scope>NUCLEOTIDE SEQUENCE [LARGE SCALE GENOMIC DNA]</scope>
    <source>
        <strain evidence="1 2">ATCC 50377</strain>
    </source>
</reference>
<name>A0A9P8S2W1_9EUKA</name>
<dbReference type="Proteomes" id="UP000018208">
    <property type="component" value="Unassembled WGS sequence"/>
</dbReference>
<gene>
    <name evidence="1" type="ORF">SS50377_21281</name>
</gene>
<sequence length="805" mass="95226">MYSYKMIFNDIELNKFIINYQVYECEIKKFNISELWANIGILILHLGYNVCQSLQEVKFTPQATNYFHVKTNLFPSFQFYELQTASVPLLSLSPLNITVILLKYALKLTDEYNSSFLAFIYGLSANFLTLADNNQQLSSTQIKDFMQQAENLYYRSDKNENIVMQKADTIFHIPIHFLLGVSIDFFKFLCIPSFIFKTEYFIVQTVSEGDQQYISDIKNGVLSNSSRSGKSVSLLSTYYYYYFSLRNTTIYIQCADKNSQPIYNNSSLNYSKALSLLFNSENYVHEDLKYQQIQANIREEIVQLYQLSQQFISQKIYLYSYNQLFVNSSSINFYQFYYRFQKNLDNFFNFTLFKIINYINKTKDSQTYFDNISIDEHEQILKYTLDHYIFNAHIIYPIESTYKQLKLDFQNNQNIQLINVKQIVFIFNVYQNTIFCNYFEQKQLILFDKIINKYILKLEGYVNWQDEQYLYSQNTFKLQLRTKQKQSLCNIVIKCNQFILTTKEVILKASQDTIVSAKDNQVLAKTHDESWSTQEISTLLNLFQQLLNICPDFADSNLLYDIQNILDSFKVEPNNLQFAIYLDNIIKVSKQNNTTLYSKNTIALIDYIVGYIREFIADNQQSLSTKTKAVVESQASKDILDRDESEAWENNKMSFIFALFVQLVVSYPYLQKFIQLYIQAVLNKSEQNDVNKFVLQGNSHLLLLVDEVLHQQNIIREKNQTNILNKYEQYFRLDNLLDYLQLLVQNSPSITHQRNLKRSTDHYTNLITENGKFHGLFLFIQELYNLRSIVSIFWRNISHYLQNKR</sequence>
<proteinExistence type="predicted"/>
<organism evidence="1 2">
    <name type="scientific">Spironucleus salmonicida</name>
    <dbReference type="NCBI Taxonomy" id="348837"/>
    <lineage>
        <taxon>Eukaryota</taxon>
        <taxon>Metamonada</taxon>
        <taxon>Diplomonadida</taxon>
        <taxon>Hexamitidae</taxon>
        <taxon>Hexamitinae</taxon>
        <taxon>Spironucleus</taxon>
    </lineage>
</organism>
<evidence type="ECO:0000313" key="2">
    <source>
        <dbReference type="Proteomes" id="UP000018208"/>
    </source>
</evidence>
<dbReference type="EMBL" id="AUWU02000001">
    <property type="protein sequence ID" value="KAH0577927.1"/>
    <property type="molecule type" value="Genomic_DNA"/>
</dbReference>
<dbReference type="RefSeq" id="XP_067768700.1">
    <property type="nucleotide sequence ID" value="XM_067905218.1"/>
</dbReference>
<evidence type="ECO:0000313" key="1">
    <source>
        <dbReference type="EMBL" id="KAH0577927.1"/>
    </source>
</evidence>
<keyword evidence="2" id="KW-1185">Reference proteome</keyword>
<dbReference type="AlphaFoldDB" id="A0A9P8S2W1"/>
<dbReference type="GeneID" id="94295304"/>
<accession>A0A9P8S2W1</accession>
<dbReference type="KEGG" id="ssao:94295304"/>